<evidence type="ECO:0000256" key="1">
    <source>
        <dbReference type="ARBA" id="ARBA00022771"/>
    </source>
</evidence>
<feature type="region of interest" description="Disordered" evidence="4">
    <location>
        <begin position="30"/>
        <end position="78"/>
    </location>
</feature>
<dbReference type="PANTHER" id="PTHR22765">
    <property type="entry name" value="RING FINGER AND PROTEASE ASSOCIATED DOMAIN-CONTAINING"/>
    <property type="match status" value="1"/>
</dbReference>
<evidence type="ECO:0000259" key="5">
    <source>
        <dbReference type="PROSITE" id="PS50089"/>
    </source>
</evidence>
<dbReference type="InterPro" id="IPR001841">
    <property type="entry name" value="Znf_RING"/>
</dbReference>
<dbReference type="EMBL" id="BMAW01095022">
    <property type="protein sequence ID" value="GFS68348.1"/>
    <property type="molecule type" value="Genomic_DNA"/>
</dbReference>
<dbReference type="OrthoDB" id="6424625at2759"/>
<dbReference type="InterPro" id="IPR013083">
    <property type="entry name" value="Znf_RING/FYVE/PHD"/>
</dbReference>
<dbReference type="SUPFAM" id="SSF57850">
    <property type="entry name" value="RING/U-box"/>
    <property type="match status" value="1"/>
</dbReference>
<gene>
    <name evidence="6" type="ORF">NPIL_633371</name>
</gene>
<name>A0A8X6MMR7_NEPPI</name>
<dbReference type="Pfam" id="PF13639">
    <property type="entry name" value="zf-RING_2"/>
    <property type="match status" value="1"/>
</dbReference>
<accession>A0A8X6MMR7</accession>
<dbReference type="Gene3D" id="3.30.40.10">
    <property type="entry name" value="Zinc/RING finger domain, C3HC4 (zinc finger)"/>
    <property type="match status" value="1"/>
</dbReference>
<comment type="caution">
    <text evidence="6">The sequence shown here is derived from an EMBL/GenBank/DDBJ whole genome shotgun (WGS) entry which is preliminary data.</text>
</comment>
<keyword evidence="2" id="KW-0862">Zinc</keyword>
<keyword evidence="1 3" id="KW-0479">Metal-binding</keyword>
<evidence type="ECO:0000256" key="3">
    <source>
        <dbReference type="PROSITE-ProRule" id="PRU00175"/>
    </source>
</evidence>
<feature type="domain" description="RING-type" evidence="5">
    <location>
        <begin position="86"/>
        <end position="126"/>
    </location>
</feature>
<dbReference type="AlphaFoldDB" id="A0A8X6MMR7"/>
<organism evidence="6 7">
    <name type="scientific">Nephila pilipes</name>
    <name type="common">Giant wood spider</name>
    <name type="synonym">Nephila maculata</name>
    <dbReference type="NCBI Taxonomy" id="299642"/>
    <lineage>
        <taxon>Eukaryota</taxon>
        <taxon>Metazoa</taxon>
        <taxon>Ecdysozoa</taxon>
        <taxon>Arthropoda</taxon>
        <taxon>Chelicerata</taxon>
        <taxon>Arachnida</taxon>
        <taxon>Araneae</taxon>
        <taxon>Araneomorphae</taxon>
        <taxon>Entelegynae</taxon>
        <taxon>Araneoidea</taxon>
        <taxon>Nephilidae</taxon>
        <taxon>Nephila</taxon>
    </lineage>
</organism>
<dbReference type="GO" id="GO:0006511">
    <property type="term" value="P:ubiquitin-dependent protein catabolic process"/>
    <property type="evidence" value="ECO:0007669"/>
    <property type="project" value="TreeGrafter"/>
</dbReference>
<dbReference type="PROSITE" id="PS50089">
    <property type="entry name" value="ZF_RING_2"/>
    <property type="match status" value="1"/>
</dbReference>
<keyword evidence="7" id="KW-1185">Reference proteome</keyword>
<sequence>MADSQETQQRRSIAYNLRPSASKIKRQVTEAKPVIKPRITKQNQKPKTNVHKGCRIMVPQDPKTRENNALPNPEQQQSNSDMEIFCSICLDTENYIKSHRLFCGHVFHSKCINEWLSFKFSCPICRGPTDDLSTRHLSRFREFSINLTRWLIQSGRFTGRIRS</sequence>
<dbReference type="InterPro" id="IPR051826">
    <property type="entry name" value="E3_ubiquitin-ligase_domain"/>
</dbReference>
<reference evidence="6" key="1">
    <citation type="submission" date="2020-08" db="EMBL/GenBank/DDBJ databases">
        <title>Multicomponent nature underlies the extraordinary mechanical properties of spider dragline silk.</title>
        <authorList>
            <person name="Kono N."/>
            <person name="Nakamura H."/>
            <person name="Mori M."/>
            <person name="Yoshida Y."/>
            <person name="Ohtoshi R."/>
            <person name="Malay A.D."/>
            <person name="Moran D.A.P."/>
            <person name="Tomita M."/>
            <person name="Numata K."/>
            <person name="Arakawa K."/>
        </authorList>
    </citation>
    <scope>NUCLEOTIDE SEQUENCE</scope>
</reference>
<evidence type="ECO:0000256" key="2">
    <source>
        <dbReference type="ARBA" id="ARBA00022833"/>
    </source>
</evidence>
<evidence type="ECO:0000313" key="6">
    <source>
        <dbReference type="EMBL" id="GFS68348.1"/>
    </source>
</evidence>
<dbReference type="GO" id="GO:0008270">
    <property type="term" value="F:zinc ion binding"/>
    <property type="evidence" value="ECO:0007669"/>
    <property type="project" value="UniProtKB-KW"/>
</dbReference>
<dbReference type="SMART" id="SM00184">
    <property type="entry name" value="RING"/>
    <property type="match status" value="1"/>
</dbReference>
<evidence type="ECO:0000313" key="7">
    <source>
        <dbReference type="Proteomes" id="UP000887013"/>
    </source>
</evidence>
<proteinExistence type="predicted"/>
<dbReference type="GO" id="GO:0061630">
    <property type="term" value="F:ubiquitin protein ligase activity"/>
    <property type="evidence" value="ECO:0007669"/>
    <property type="project" value="TreeGrafter"/>
</dbReference>
<keyword evidence="1 3" id="KW-0863">Zinc-finger</keyword>
<evidence type="ECO:0000256" key="4">
    <source>
        <dbReference type="SAM" id="MobiDB-lite"/>
    </source>
</evidence>
<protein>
    <recommendedName>
        <fullName evidence="5">RING-type domain-containing protein</fullName>
    </recommendedName>
</protein>
<dbReference type="Proteomes" id="UP000887013">
    <property type="component" value="Unassembled WGS sequence"/>
</dbReference>
<dbReference type="PANTHER" id="PTHR22765:SF434">
    <property type="entry name" value="GB|AAD18119.1-RELATED"/>
    <property type="match status" value="1"/>
</dbReference>
<feature type="compositionally biased region" description="Polar residues" evidence="4">
    <location>
        <begin position="67"/>
        <end position="78"/>
    </location>
</feature>